<reference evidence="1" key="1">
    <citation type="submission" date="2020-03" db="EMBL/GenBank/DDBJ databases">
        <title>The deep terrestrial virosphere.</title>
        <authorList>
            <person name="Holmfeldt K."/>
            <person name="Nilsson E."/>
            <person name="Simone D."/>
            <person name="Lopez-Fernandez M."/>
            <person name="Wu X."/>
            <person name="de Brujin I."/>
            <person name="Lundin D."/>
            <person name="Andersson A."/>
            <person name="Bertilsson S."/>
            <person name="Dopson M."/>
        </authorList>
    </citation>
    <scope>NUCLEOTIDE SEQUENCE</scope>
    <source>
        <strain evidence="1">MM415B04082</strain>
    </source>
</reference>
<dbReference type="EMBL" id="MT143187">
    <property type="protein sequence ID" value="QJA93921.1"/>
    <property type="molecule type" value="Genomic_DNA"/>
</dbReference>
<dbReference type="AlphaFoldDB" id="A0A6M3LLK4"/>
<evidence type="ECO:0000313" key="1">
    <source>
        <dbReference type="EMBL" id="QJA93921.1"/>
    </source>
</evidence>
<proteinExistence type="predicted"/>
<sequence>MSEDLDRVMAEKVMQYRAGGSRGFKVYRDNEGVVCDIQEWQPSLRIEQAMECWETFHTKHKPKRFRLNTRTDDSGSIAEIWIGAKLYCRGPLCQSGLAEAICLALKEVMGGQMTASS</sequence>
<protein>
    <submittedName>
        <fullName evidence="1">Uncharacterized protein</fullName>
    </submittedName>
</protein>
<accession>A0A6M3LLK4</accession>
<name>A0A6M3LLK4_9ZZZZ</name>
<gene>
    <name evidence="1" type="ORF">MM415B04082_0013</name>
</gene>
<organism evidence="1">
    <name type="scientific">viral metagenome</name>
    <dbReference type="NCBI Taxonomy" id="1070528"/>
    <lineage>
        <taxon>unclassified sequences</taxon>
        <taxon>metagenomes</taxon>
        <taxon>organismal metagenomes</taxon>
    </lineage>
</organism>